<dbReference type="Proteomes" id="UP001139981">
    <property type="component" value="Unassembled WGS sequence"/>
</dbReference>
<evidence type="ECO:0000313" key="2">
    <source>
        <dbReference type="Proteomes" id="UP001139981"/>
    </source>
</evidence>
<evidence type="ECO:0000313" key="1">
    <source>
        <dbReference type="EMBL" id="KAJ2899283.1"/>
    </source>
</evidence>
<proteinExistence type="predicted"/>
<keyword evidence="2" id="KW-1185">Reference proteome</keyword>
<reference evidence="1" key="1">
    <citation type="submission" date="2022-07" db="EMBL/GenBank/DDBJ databases">
        <title>Phylogenomic reconstructions and comparative analyses of Kickxellomycotina fungi.</title>
        <authorList>
            <person name="Reynolds N.K."/>
            <person name="Stajich J.E."/>
            <person name="Barry K."/>
            <person name="Grigoriev I.V."/>
            <person name="Crous P."/>
            <person name="Smith M.E."/>
        </authorList>
    </citation>
    <scope>NUCLEOTIDE SEQUENCE</scope>
    <source>
        <strain evidence="1">CBS 190363</strain>
    </source>
</reference>
<accession>A0ACC1M7Y8</accession>
<protein>
    <submittedName>
        <fullName evidence="1">Uncharacterized protein</fullName>
    </submittedName>
</protein>
<name>A0ACC1M7Y8_9FUNG</name>
<gene>
    <name evidence="1" type="ORF">IWW38_001047</name>
</gene>
<organism evidence="1 2">
    <name type="scientific">Coemansia aciculifera</name>
    <dbReference type="NCBI Taxonomy" id="417176"/>
    <lineage>
        <taxon>Eukaryota</taxon>
        <taxon>Fungi</taxon>
        <taxon>Fungi incertae sedis</taxon>
        <taxon>Zoopagomycota</taxon>
        <taxon>Kickxellomycotina</taxon>
        <taxon>Kickxellomycetes</taxon>
        <taxon>Kickxellales</taxon>
        <taxon>Kickxellaceae</taxon>
        <taxon>Coemansia</taxon>
    </lineage>
</organism>
<comment type="caution">
    <text evidence="1">The sequence shown here is derived from an EMBL/GenBank/DDBJ whole genome shotgun (WGS) entry which is preliminary data.</text>
</comment>
<sequence length="1304" mass="140465">MTLTYSNIRVCIDRGGTFTDCVGIFPVEPTAQHPSGERTIVVKLLSEDPAHYADAPREGIRRILEAATGKPHLRDVPLDTSNLASIRMGTTVATNALLERKGEPCALVITSGFRDLLKIGNQARPKIFDLKISKPDVLYQSVVQIDERVTLDDSTIDFHDAPSQPHADDSAVLLGRSGERVRILRAPDWSAVRRKLQQTYDSGIRSIAVCLMHSYTFTAHEDEVGRMARDIGFSHITLSSELVPMVKIVPRAHSATVDAYLTPGIRRYADGFSSGFDSGFSDMRVDFMQSDGGLAPINRFSGLRAILSGPAAGVVGYAVTCYSPDNKVPVIGFDMGGTSTDVSRFDGRFDHVFEATTAGVTIQAPQLNISTVAAGGGSRLFFQNGLMSVGPESAGAHPGPACYRKGGPLAVTDANLLLGRLQAKHFPWIFGPSEDQPLDADAARSLFIQLTQRINAKINAERDLLSQCHEEKSVEDIALGFLEVANETMCRPIRALTEAKGHDVQDHDLACFGGAGGQHACSVAANLGIRRVFVHRLASVLSAYGLGLAEVVHEEQAPAADVWSTSTRTTLLSRLDELASICKTKLCGQGFIGAQIKLHRFLNMRYDGTDTSIMVPEDANTEFGVEFEAMHQQEFGFVLHGRGIVVDDLRVRAMGSFAEVKYGEVHEELQRLRLHSVPCSASHPAFVESVSVYFKGGLRETAIFKLDLLSPGDLVAGPAIVLDRNNTVLVEPEWVATVTSTQLVLERSRGALGLDSVHHVGQRVSTDLDPIRLSVFAHRFMAIAEQMGRTLEKTSTSTNIKERLDFSCALFDPTGNLVANAPHIPVHLGSMSHAVQFQLDRFAGDLVEGDVLLANHPQAGGSHLPDITVITPVFKYGSVIFFVASRGHHSDIGGISPGSMPSTSKELFQEGASSMGMKIVKQGVFQEADVKRFLLDEPARFPECTGTRNYRDVLSDLKAQIAANHRGIALVHALCQEYGLDVVQAYMAHIQRTAEASVRTLLANTRKLQGSDGGRLCGSDSMDDGSKIVLSVTIDSDGSAVFDFSGTSPEVYGNINAPPSVTHSAIIYCLRCMVQSELPLNQGCLAPVRVIIPEYSLLSPSATAAVVGGNVLTSQRLCDVILSTFGAAAASQGCMNNLTFGVPATETSSGLREEGWGYYETIAGGHGAGPTWDGQSGVHTHMTNTRITDPEILERRYPVILHQFSLRENTGGKGRHVGGDGCVRDIEFLKAMSVSLLTERRVFSPPGLAGGENGACGANLWKRRLPGTDNGYQVLNLGSKNTIFVQPGDHVVVMTPGGGGYGSL</sequence>
<dbReference type="EMBL" id="JANBVB010000031">
    <property type="protein sequence ID" value="KAJ2899283.1"/>
    <property type="molecule type" value="Genomic_DNA"/>
</dbReference>